<dbReference type="InterPro" id="IPR032675">
    <property type="entry name" value="LRR_dom_sf"/>
</dbReference>
<dbReference type="InterPro" id="IPR036047">
    <property type="entry name" value="F-box-like_dom_sf"/>
</dbReference>
<evidence type="ECO:0000259" key="1">
    <source>
        <dbReference type="Pfam" id="PF12937"/>
    </source>
</evidence>
<dbReference type="PANTHER" id="PTHR13318">
    <property type="entry name" value="PARTNER OF PAIRED, ISOFORM B-RELATED"/>
    <property type="match status" value="1"/>
</dbReference>
<dbReference type="EMBL" id="JASJQH010000149">
    <property type="protein sequence ID" value="KAK9766507.1"/>
    <property type="molecule type" value="Genomic_DNA"/>
</dbReference>
<dbReference type="SMART" id="SM00367">
    <property type="entry name" value="LRR_CC"/>
    <property type="match status" value="3"/>
</dbReference>
<protein>
    <recommendedName>
        <fullName evidence="1">F-box domain-containing protein</fullName>
    </recommendedName>
</protein>
<dbReference type="InterPro" id="IPR001810">
    <property type="entry name" value="F-box_dom"/>
</dbReference>
<evidence type="ECO:0000313" key="2">
    <source>
        <dbReference type="EMBL" id="KAK9766507.1"/>
    </source>
</evidence>
<accession>A0ABR2WYE8</accession>
<feature type="domain" description="F-box" evidence="1">
    <location>
        <begin position="19"/>
        <end position="65"/>
    </location>
</feature>
<dbReference type="Proteomes" id="UP001479436">
    <property type="component" value="Unassembled WGS sequence"/>
</dbReference>
<comment type="caution">
    <text evidence="2">The sequence shown here is derived from an EMBL/GenBank/DDBJ whole genome shotgun (WGS) entry which is preliminary data.</text>
</comment>
<dbReference type="SUPFAM" id="SSF52047">
    <property type="entry name" value="RNI-like"/>
    <property type="match status" value="1"/>
</dbReference>
<organism evidence="2 3">
    <name type="scientific">Basidiobolus ranarum</name>
    <dbReference type="NCBI Taxonomy" id="34480"/>
    <lineage>
        <taxon>Eukaryota</taxon>
        <taxon>Fungi</taxon>
        <taxon>Fungi incertae sedis</taxon>
        <taxon>Zoopagomycota</taxon>
        <taxon>Entomophthoromycotina</taxon>
        <taxon>Basidiobolomycetes</taxon>
        <taxon>Basidiobolales</taxon>
        <taxon>Basidiobolaceae</taxon>
        <taxon>Basidiobolus</taxon>
    </lineage>
</organism>
<keyword evidence="3" id="KW-1185">Reference proteome</keyword>
<evidence type="ECO:0000313" key="3">
    <source>
        <dbReference type="Proteomes" id="UP001479436"/>
    </source>
</evidence>
<dbReference type="Pfam" id="PF12937">
    <property type="entry name" value="F-box-like"/>
    <property type="match status" value="1"/>
</dbReference>
<sequence>MSHNAVVCYRDSAPSPCYISQLPREIVEYIFTYLREDIADLWSCCLVNHQWSHLSSPELWRTPVFSSQKAIRAFKQTVTTNIKVANLVKEFAFDEYRYQIRPIARVEELIHCLPNLTSIRLPPVIPLFRPNSLLSFVSHSLPSIRSLGYRDKRMDPNEIVEDLIRVLDGCQNLEHLILDFEEIKPFRESTLEKLRSLPPITSLTSLDVWSYSVKENFFSSLFYLTPNLSKISFTTTRIPIDVVKRVIEHCPRLTSLRIKFLYSEDMDHKAMQQLCQCLINGFRGQLTELGLSFFKDPNVPQELLSSLWESSMCKWETLSLSNFIIPTQALSHLSRCVSNRLRVLDMCNIMGSTPQDVKAWDALLAQCGSSLTSLFIGGNSSLDDSIGLIIAKHCKKLEKLSLRNTSVTDQTLVAIVKNCGSTIRYLDLSGTSTGEDTIDAICQHCWCIRDLILQRPLSRLDECMDGTILIPLIQNHGHRLKRLNIYSWRITNHVLDTFAIFGKGIRELTFMNNRYLSDENLRGMLEKCRKLRKLYIFPPFCPKDSTPFSLELLEEIQERCIDYI</sequence>
<name>A0ABR2WYE8_9FUNG</name>
<dbReference type="Gene3D" id="1.20.1280.50">
    <property type="match status" value="1"/>
</dbReference>
<gene>
    <name evidence="2" type="ORF">K7432_004360</name>
</gene>
<dbReference type="InterPro" id="IPR006553">
    <property type="entry name" value="Leu-rich_rpt_Cys-con_subtyp"/>
</dbReference>
<dbReference type="SUPFAM" id="SSF81383">
    <property type="entry name" value="F-box domain"/>
    <property type="match status" value="1"/>
</dbReference>
<proteinExistence type="predicted"/>
<reference evidence="2 3" key="1">
    <citation type="submission" date="2023-04" db="EMBL/GenBank/DDBJ databases">
        <title>Genome of Basidiobolus ranarum AG-B5.</title>
        <authorList>
            <person name="Stajich J.E."/>
            <person name="Carter-House D."/>
            <person name="Gryganskyi A."/>
        </authorList>
    </citation>
    <scope>NUCLEOTIDE SEQUENCE [LARGE SCALE GENOMIC DNA]</scope>
    <source>
        <strain evidence="2 3">AG-B5</strain>
    </source>
</reference>
<dbReference type="Gene3D" id="3.80.10.10">
    <property type="entry name" value="Ribonuclease Inhibitor"/>
    <property type="match status" value="2"/>
</dbReference>